<dbReference type="InterPro" id="IPR026350">
    <property type="entry name" value="GxxExxY"/>
</dbReference>
<accession>A0A518GE30</accession>
<organism evidence="1 2">
    <name type="scientific">Aureliella helgolandensis</name>
    <dbReference type="NCBI Taxonomy" id="2527968"/>
    <lineage>
        <taxon>Bacteria</taxon>
        <taxon>Pseudomonadati</taxon>
        <taxon>Planctomycetota</taxon>
        <taxon>Planctomycetia</taxon>
        <taxon>Pirellulales</taxon>
        <taxon>Pirellulaceae</taxon>
        <taxon>Aureliella</taxon>
    </lineage>
</organism>
<dbReference type="Proteomes" id="UP000318017">
    <property type="component" value="Chromosome"/>
</dbReference>
<sequence>MSILFKDESYQIMGAVFEVYKEKGCGFLEAVYQECLVLEIGLCNVPFLAQPGLRLTYKGKPLQQIFKPDFICFEKIIVEIISVSMLKDEHRAQVHNYLKATGCELGLLVNFGHYPQVESERIIRQLKK</sequence>
<evidence type="ECO:0000313" key="2">
    <source>
        <dbReference type="Proteomes" id="UP000318017"/>
    </source>
</evidence>
<gene>
    <name evidence="1" type="ORF">Q31a_52320</name>
</gene>
<dbReference type="NCBIfam" id="TIGR04256">
    <property type="entry name" value="GxxExxY"/>
    <property type="match status" value="1"/>
</dbReference>
<proteinExistence type="predicted"/>
<reference evidence="1 2" key="1">
    <citation type="submission" date="2019-02" db="EMBL/GenBank/DDBJ databases">
        <title>Deep-cultivation of Planctomycetes and their phenomic and genomic characterization uncovers novel biology.</title>
        <authorList>
            <person name="Wiegand S."/>
            <person name="Jogler M."/>
            <person name="Boedeker C."/>
            <person name="Pinto D."/>
            <person name="Vollmers J."/>
            <person name="Rivas-Marin E."/>
            <person name="Kohn T."/>
            <person name="Peeters S.H."/>
            <person name="Heuer A."/>
            <person name="Rast P."/>
            <person name="Oberbeckmann S."/>
            <person name="Bunk B."/>
            <person name="Jeske O."/>
            <person name="Meyerdierks A."/>
            <person name="Storesund J.E."/>
            <person name="Kallscheuer N."/>
            <person name="Luecker S."/>
            <person name="Lage O.M."/>
            <person name="Pohl T."/>
            <person name="Merkel B.J."/>
            <person name="Hornburger P."/>
            <person name="Mueller R.-W."/>
            <person name="Bruemmer F."/>
            <person name="Labrenz M."/>
            <person name="Spormann A.M."/>
            <person name="Op den Camp H."/>
            <person name="Overmann J."/>
            <person name="Amann R."/>
            <person name="Jetten M.S.M."/>
            <person name="Mascher T."/>
            <person name="Medema M.H."/>
            <person name="Devos D.P."/>
            <person name="Kaster A.-K."/>
            <person name="Ovreas L."/>
            <person name="Rohde M."/>
            <person name="Galperin M.Y."/>
            <person name="Jogler C."/>
        </authorList>
    </citation>
    <scope>NUCLEOTIDE SEQUENCE [LARGE SCALE GENOMIC DNA]</scope>
    <source>
        <strain evidence="1 2">Q31a</strain>
    </source>
</reference>
<evidence type="ECO:0000313" key="1">
    <source>
        <dbReference type="EMBL" id="QDV26853.1"/>
    </source>
</evidence>
<evidence type="ECO:0008006" key="3">
    <source>
        <dbReference type="Google" id="ProtNLM"/>
    </source>
</evidence>
<dbReference type="OrthoDB" id="9798792at2"/>
<dbReference type="AlphaFoldDB" id="A0A518GE30"/>
<dbReference type="Pfam" id="PF13366">
    <property type="entry name" value="PDDEXK_3"/>
    <property type="match status" value="1"/>
</dbReference>
<dbReference type="RefSeq" id="WP_145083349.1">
    <property type="nucleotide sequence ID" value="NZ_CP036298.1"/>
</dbReference>
<protein>
    <recommendedName>
        <fullName evidence="3">GxxExxY protein</fullName>
    </recommendedName>
</protein>
<dbReference type="EMBL" id="CP036298">
    <property type="protein sequence ID" value="QDV26853.1"/>
    <property type="molecule type" value="Genomic_DNA"/>
</dbReference>
<keyword evidence="2" id="KW-1185">Reference proteome</keyword>
<name>A0A518GE30_9BACT</name>
<dbReference type="KEGG" id="ahel:Q31a_52320"/>